<gene>
    <name evidence="2" type="ORF">Mic7113_6167</name>
</gene>
<keyword evidence="1" id="KW-0812">Transmembrane</keyword>
<dbReference type="eggNOG" id="ENOG5033ECU">
    <property type="taxonomic scope" value="Bacteria"/>
</dbReference>
<evidence type="ECO:0000313" key="2">
    <source>
        <dbReference type="EMBL" id="AFZ21759.1"/>
    </source>
</evidence>
<proteinExistence type="predicted"/>
<dbReference type="Proteomes" id="UP000010471">
    <property type="component" value="Chromosome"/>
</dbReference>
<dbReference type="EMBL" id="CP003630">
    <property type="protein sequence ID" value="AFZ21759.1"/>
    <property type="molecule type" value="Genomic_DNA"/>
</dbReference>
<dbReference type="STRING" id="1173027.Mic7113_6167"/>
<organism evidence="2 3">
    <name type="scientific">Allocoleopsis franciscana PCC 7113</name>
    <dbReference type="NCBI Taxonomy" id="1173027"/>
    <lineage>
        <taxon>Bacteria</taxon>
        <taxon>Bacillati</taxon>
        <taxon>Cyanobacteriota</taxon>
        <taxon>Cyanophyceae</taxon>
        <taxon>Coleofasciculales</taxon>
        <taxon>Coleofasciculaceae</taxon>
        <taxon>Allocoleopsis</taxon>
        <taxon>Allocoleopsis franciscana</taxon>
    </lineage>
</organism>
<name>K9WPP8_9CYAN</name>
<keyword evidence="3" id="KW-1185">Reference proteome</keyword>
<keyword evidence="1" id="KW-0472">Membrane</keyword>
<reference evidence="2 3" key="1">
    <citation type="submission" date="2012-06" db="EMBL/GenBank/DDBJ databases">
        <title>Finished chromosome of genome of Microcoleus sp. PCC 7113.</title>
        <authorList>
            <consortium name="US DOE Joint Genome Institute"/>
            <person name="Gugger M."/>
            <person name="Coursin T."/>
            <person name="Rippka R."/>
            <person name="Tandeau De Marsac N."/>
            <person name="Huntemann M."/>
            <person name="Wei C.-L."/>
            <person name="Han J."/>
            <person name="Detter J.C."/>
            <person name="Han C."/>
            <person name="Tapia R."/>
            <person name="Chen A."/>
            <person name="Kyrpides N."/>
            <person name="Mavromatis K."/>
            <person name="Markowitz V."/>
            <person name="Szeto E."/>
            <person name="Ivanova N."/>
            <person name="Pagani I."/>
            <person name="Pati A."/>
            <person name="Goodwin L."/>
            <person name="Nordberg H.P."/>
            <person name="Cantor M.N."/>
            <person name="Hua S.X."/>
            <person name="Woyke T."/>
            <person name="Kerfeld C.A."/>
        </authorList>
    </citation>
    <scope>NUCLEOTIDE SEQUENCE [LARGE SCALE GENOMIC DNA]</scope>
    <source>
        <strain evidence="2 3">PCC 7113</strain>
    </source>
</reference>
<evidence type="ECO:0000256" key="1">
    <source>
        <dbReference type="SAM" id="Phobius"/>
    </source>
</evidence>
<dbReference type="AlphaFoldDB" id="K9WPP8"/>
<feature type="transmembrane region" description="Helical" evidence="1">
    <location>
        <begin position="27"/>
        <end position="45"/>
    </location>
</feature>
<accession>K9WPP8</accession>
<sequence>MRVWITSVLVVFGMVELYQWMKNFTLPLPVFILAGAMLAIASNYGKYAGWSFQSPFAQSQMQPVQTALNDKFTHISNGSSLNPSSAKSLPQATREISFTIRRTPEAVKNEKSSSI</sequence>
<protein>
    <submittedName>
        <fullName evidence="2">Uncharacterized protein</fullName>
    </submittedName>
</protein>
<evidence type="ECO:0000313" key="3">
    <source>
        <dbReference type="Proteomes" id="UP000010471"/>
    </source>
</evidence>
<keyword evidence="1" id="KW-1133">Transmembrane helix</keyword>
<dbReference type="RefSeq" id="WP_015185888.1">
    <property type="nucleotide sequence ID" value="NC_019738.1"/>
</dbReference>
<dbReference type="KEGG" id="mic:Mic7113_6167"/>
<dbReference type="HOGENOM" id="CLU_181481_1_0_3"/>
<dbReference type="OrthoDB" id="466365at2"/>